<dbReference type="EMBL" id="CAFBMO010000096">
    <property type="protein sequence ID" value="CAB4918465.1"/>
    <property type="molecule type" value="Genomic_DNA"/>
</dbReference>
<dbReference type="Gene3D" id="1.10.1660.10">
    <property type="match status" value="1"/>
</dbReference>
<dbReference type="AlphaFoldDB" id="A0A6J7HQ79"/>
<dbReference type="GO" id="GO:0003677">
    <property type="term" value="F:DNA binding"/>
    <property type="evidence" value="ECO:0007669"/>
    <property type="project" value="UniProtKB-KW"/>
</dbReference>
<proteinExistence type="predicted"/>
<dbReference type="PANTHER" id="PTHR30204:SF89">
    <property type="entry name" value="HTH MERR-TYPE DOMAIN-CONTAINING PROTEIN"/>
    <property type="match status" value="1"/>
</dbReference>
<name>A0A6J7HQ79_9ZZZZ</name>
<evidence type="ECO:0000313" key="4">
    <source>
        <dbReference type="EMBL" id="CAB4918465.1"/>
    </source>
</evidence>
<dbReference type="PROSITE" id="PS50937">
    <property type="entry name" value="HTH_MERR_2"/>
    <property type="match status" value="1"/>
</dbReference>
<sequence>MNGTISIGEVLSLLKREFPDVSISKIRFLETEGLVTPERTASGYRRFSEHDVSQLRAVLTLQRDQYLPLKVIREHLDAETQEAPVVVAGSGLRADDFRAGAGRVRLTRTELAEHVELPEATVAQLESYGLIAVTAGGHYDEDAVAVATVVARLSQFGVEPRHLRAFRVTADRDSGLVEQIATPYTKPRDREAAVRAQETIRELASLFVQLHAALLRAELVRGGKV</sequence>
<reference evidence="4" key="1">
    <citation type="submission" date="2020-05" db="EMBL/GenBank/DDBJ databases">
        <authorList>
            <person name="Chiriac C."/>
            <person name="Salcher M."/>
            <person name="Ghai R."/>
            <person name="Kavagutti S V."/>
        </authorList>
    </citation>
    <scope>NUCLEOTIDE SEQUENCE</scope>
</reference>
<feature type="domain" description="HTH merR-type" evidence="2">
    <location>
        <begin position="20"/>
        <end position="78"/>
    </location>
</feature>
<evidence type="ECO:0000313" key="3">
    <source>
        <dbReference type="EMBL" id="CAB4663509.1"/>
    </source>
</evidence>
<dbReference type="SMART" id="SM00422">
    <property type="entry name" value="HTH_MERR"/>
    <property type="match status" value="1"/>
</dbReference>
<dbReference type="Pfam" id="PF13411">
    <property type="entry name" value="MerR_1"/>
    <property type="match status" value="1"/>
</dbReference>
<dbReference type="CDD" id="cd00592">
    <property type="entry name" value="HTH_MerR-like"/>
    <property type="match status" value="1"/>
</dbReference>
<dbReference type="SUPFAM" id="SSF46955">
    <property type="entry name" value="Putative DNA-binding domain"/>
    <property type="match status" value="1"/>
</dbReference>
<evidence type="ECO:0000256" key="1">
    <source>
        <dbReference type="ARBA" id="ARBA00023125"/>
    </source>
</evidence>
<dbReference type="InterPro" id="IPR047057">
    <property type="entry name" value="MerR_fam"/>
</dbReference>
<keyword evidence="1" id="KW-0238">DNA-binding</keyword>
<gene>
    <name evidence="3" type="ORF">UFOPK2282_00701</name>
    <name evidence="4" type="ORF">UFOPK3576_01557</name>
</gene>
<dbReference type="EMBL" id="CAEZWR010000066">
    <property type="protein sequence ID" value="CAB4663509.1"/>
    <property type="molecule type" value="Genomic_DNA"/>
</dbReference>
<dbReference type="InterPro" id="IPR000551">
    <property type="entry name" value="MerR-type_HTH_dom"/>
</dbReference>
<dbReference type="PANTHER" id="PTHR30204">
    <property type="entry name" value="REDOX-CYCLING DRUG-SENSING TRANSCRIPTIONAL ACTIVATOR SOXR"/>
    <property type="match status" value="1"/>
</dbReference>
<organism evidence="4">
    <name type="scientific">freshwater metagenome</name>
    <dbReference type="NCBI Taxonomy" id="449393"/>
    <lineage>
        <taxon>unclassified sequences</taxon>
        <taxon>metagenomes</taxon>
        <taxon>ecological metagenomes</taxon>
    </lineage>
</organism>
<evidence type="ECO:0000259" key="2">
    <source>
        <dbReference type="PROSITE" id="PS50937"/>
    </source>
</evidence>
<dbReference type="GO" id="GO:0003700">
    <property type="term" value="F:DNA-binding transcription factor activity"/>
    <property type="evidence" value="ECO:0007669"/>
    <property type="project" value="InterPro"/>
</dbReference>
<protein>
    <submittedName>
        <fullName evidence="4">Unannotated protein</fullName>
    </submittedName>
</protein>
<accession>A0A6J7HQ79</accession>
<dbReference type="InterPro" id="IPR009061">
    <property type="entry name" value="DNA-bd_dom_put_sf"/>
</dbReference>